<evidence type="ECO:0000313" key="2">
    <source>
        <dbReference type="Proteomes" id="UP000249748"/>
    </source>
</evidence>
<gene>
    <name evidence="1" type="ORF">BO79DRAFT_212983</name>
</gene>
<organism evidence="1 2">
    <name type="scientific">Aspergillus costaricaensis CBS 115574</name>
    <dbReference type="NCBI Taxonomy" id="1448317"/>
    <lineage>
        <taxon>Eukaryota</taxon>
        <taxon>Fungi</taxon>
        <taxon>Dikarya</taxon>
        <taxon>Ascomycota</taxon>
        <taxon>Pezizomycotina</taxon>
        <taxon>Eurotiomycetes</taxon>
        <taxon>Eurotiomycetidae</taxon>
        <taxon>Eurotiales</taxon>
        <taxon>Aspergillaceae</taxon>
        <taxon>Aspergillus</taxon>
        <taxon>Aspergillus subgen. Circumdati</taxon>
    </lineage>
</organism>
<evidence type="ECO:0000313" key="1">
    <source>
        <dbReference type="EMBL" id="RAK93340.1"/>
    </source>
</evidence>
<keyword evidence="2" id="KW-1185">Reference proteome</keyword>
<sequence>MAATLPLELLQLIGDSLKKEGVPLSPCTTVCRWWKEAFEPFIYSRVVVCSTHANEKAPVSGIPIDVFEDITSHAGAARRMMIRAIEYRVCVPYKHENWSGYMYSHYDPAKPFGRIMNQAFRSAIFEIFRVLSAWPRSSCLSFDVGIVGFRLVNEVNEPSSSHHSASMLPNIFYLDKIFFAGLCNPYDRLGDHQIYAEAIYDIVKHCPYLTELRMNLGYPQRPEELEYLRARRLAVPRGSTILPRSLKVFHLRNETETPGRTVMPLLKVLTSEAQSVATTSRNSSASLRDLKLENTALMLDFLCPLNKEGQPTLPVVYWPHLETISLHNVTCWTDEGNWLTLPTEEAEARIATVQQWEQDHDHPDDSHPSQPVTELEHFHRLFISMGLAVQHMPRLSSIYFHPGAETELTFEFRVITGRYAIATWSSRPTYRPDHRVADAWGFSEEDLRHAELGEVVYSVRFMAHMV</sequence>
<dbReference type="Proteomes" id="UP000249748">
    <property type="component" value="Unassembled WGS sequence"/>
</dbReference>
<proteinExistence type="predicted"/>
<protein>
    <submittedName>
        <fullName evidence="1">Uncharacterized protein</fullName>
    </submittedName>
</protein>
<dbReference type="EMBL" id="KZ824536">
    <property type="protein sequence ID" value="RAK93340.1"/>
    <property type="molecule type" value="Genomic_DNA"/>
</dbReference>
<reference evidence="1" key="1">
    <citation type="submission" date="2018-02" db="EMBL/GenBank/DDBJ databases">
        <title>The genomes of Aspergillus section Nigri reveals drivers in fungal speciation.</title>
        <authorList>
            <consortium name="DOE Joint Genome Institute"/>
            <person name="Vesth T.C."/>
            <person name="Nybo J."/>
            <person name="Theobald S."/>
            <person name="Brandl J."/>
            <person name="Frisvad J.C."/>
            <person name="Nielsen K.F."/>
            <person name="Lyhne E.K."/>
            <person name="Kogle M.E."/>
            <person name="Kuo A."/>
            <person name="Riley R."/>
            <person name="Clum A."/>
            <person name="Nolan M."/>
            <person name="Lipzen A."/>
            <person name="Salamov A."/>
            <person name="Henrissat B."/>
            <person name="Wiebenga A."/>
            <person name="De vries R.P."/>
            <person name="Grigoriev I.V."/>
            <person name="Mortensen U.H."/>
            <person name="Andersen M.R."/>
            <person name="Baker S.E."/>
        </authorList>
    </citation>
    <scope>NUCLEOTIDE SEQUENCE</scope>
    <source>
        <strain evidence="1">CBS 115574</strain>
    </source>
</reference>
<accession>A0ACD1IRX7</accession>
<name>A0ACD1IRX7_9EURO</name>